<proteinExistence type="inferred from homology"/>
<comment type="similarity">
    <text evidence="1">Belongs to the MT-A70-like family.</text>
</comment>
<gene>
    <name evidence="3" type="ORF">GPECTOR_60g727</name>
</gene>
<dbReference type="AlphaFoldDB" id="A0A150G6H2"/>
<accession>A0A150G6H2</accession>
<dbReference type="GO" id="GO:0005634">
    <property type="term" value="C:nucleus"/>
    <property type="evidence" value="ECO:0007669"/>
    <property type="project" value="TreeGrafter"/>
</dbReference>
<dbReference type="PANTHER" id="PTHR12829:SF8">
    <property type="entry name" value="CHROMOSOME UNDETERMINED SCAFFOLD_82, WHOLE GENOME SHOTGUN SEQUENCE"/>
    <property type="match status" value="1"/>
</dbReference>
<organism evidence="3 4">
    <name type="scientific">Gonium pectorale</name>
    <name type="common">Green alga</name>
    <dbReference type="NCBI Taxonomy" id="33097"/>
    <lineage>
        <taxon>Eukaryota</taxon>
        <taxon>Viridiplantae</taxon>
        <taxon>Chlorophyta</taxon>
        <taxon>core chlorophytes</taxon>
        <taxon>Chlorophyceae</taxon>
        <taxon>CS clade</taxon>
        <taxon>Chlamydomonadales</taxon>
        <taxon>Volvocaceae</taxon>
        <taxon>Gonium</taxon>
    </lineage>
</organism>
<protein>
    <recommendedName>
        <fullName evidence="5">MT-A70 protein</fullName>
    </recommendedName>
</protein>
<reference evidence="4" key="1">
    <citation type="journal article" date="2016" name="Nat. Commun.">
        <title>The Gonium pectorale genome demonstrates co-option of cell cycle regulation during the evolution of multicellularity.</title>
        <authorList>
            <person name="Hanschen E.R."/>
            <person name="Marriage T.N."/>
            <person name="Ferris P.J."/>
            <person name="Hamaji T."/>
            <person name="Toyoda A."/>
            <person name="Fujiyama A."/>
            <person name="Neme R."/>
            <person name="Noguchi H."/>
            <person name="Minakuchi Y."/>
            <person name="Suzuki M."/>
            <person name="Kawai-Toyooka H."/>
            <person name="Smith D.R."/>
            <person name="Sparks H."/>
            <person name="Anderson J."/>
            <person name="Bakaric R."/>
            <person name="Luria V."/>
            <person name="Karger A."/>
            <person name="Kirschner M.W."/>
            <person name="Durand P.M."/>
            <person name="Michod R.E."/>
            <person name="Nozaki H."/>
            <person name="Olson B.J."/>
        </authorList>
    </citation>
    <scope>NUCLEOTIDE SEQUENCE [LARGE SCALE GENOMIC DNA]</scope>
    <source>
        <strain evidence="4">NIES-2863</strain>
    </source>
</reference>
<dbReference type="PROSITE" id="PS51143">
    <property type="entry name" value="MT_A70"/>
    <property type="match status" value="1"/>
</dbReference>
<evidence type="ECO:0000313" key="4">
    <source>
        <dbReference type="Proteomes" id="UP000075714"/>
    </source>
</evidence>
<feature type="compositionally biased region" description="Low complexity" evidence="2">
    <location>
        <begin position="58"/>
        <end position="69"/>
    </location>
</feature>
<comment type="caution">
    <text evidence="3">The sequence shown here is derived from an EMBL/GenBank/DDBJ whole genome shotgun (WGS) entry which is preliminary data.</text>
</comment>
<dbReference type="Proteomes" id="UP000075714">
    <property type="component" value="Unassembled WGS sequence"/>
</dbReference>
<sequence>MSDRRPKRRCVAAKAQRQQGPSAIHYVGYVEDEETPEMIMKKFEELERIQKAAEARRQQQQQPSQAAGATPPPAPADGAGPSNGGGPPDADLEVPHPTGRPDGMEEVPGPYPDGERGQLEQQDHAGAAPARPGGGGGDAVGASSGGPGGAGCIGEAPLDEEALLEVFKQTSIFNVRANGDAGAAGDAGPARYDLYGGYGVSYGMEDALLVEEDGGDAGSDVDEEELQYMKGFWSDEDYELGGSRNRDGAGGGRRRRPGGGSRAERSDGGAGGGGGAPRQPRAGGGGSGASRHAVAQMVTQLNRDTNALIRRRVAGGASGGGDGLVQLRLPPPPLPLSWGRTVRPYQPPEPCRLPEPYGAAAMAGTVATTGTAASDAAAASRGFEASDVATFPYDSALSGKTYVAVMVNAGWQPAGAADAYEEGSEAEVMARFRRLPIPRLVPRGFVLVWAHKGLLAAVCRQLAAWGYVYVENLTWVHITPANAIAALPGRHFRRSHSTMLMFRKDGEGRDIELRHQRNPDVIFDCIRTREDGGGWELPNEVWGTVETLLPTGKGAFLELWAPRGARRPGWDHVSEVSEMRCG</sequence>
<dbReference type="GO" id="GO:0036396">
    <property type="term" value="C:RNA N6-methyladenosine methyltransferase complex"/>
    <property type="evidence" value="ECO:0007669"/>
    <property type="project" value="TreeGrafter"/>
</dbReference>
<name>A0A150G6H2_GONPE</name>
<feature type="compositionally biased region" description="Basic residues" evidence="2">
    <location>
        <begin position="1"/>
        <end position="11"/>
    </location>
</feature>
<feature type="region of interest" description="Disordered" evidence="2">
    <location>
        <begin position="50"/>
        <end position="153"/>
    </location>
</feature>
<feature type="region of interest" description="Disordered" evidence="2">
    <location>
        <begin position="237"/>
        <end position="292"/>
    </location>
</feature>
<evidence type="ECO:0008006" key="5">
    <source>
        <dbReference type="Google" id="ProtNLM"/>
    </source>
</evidence>
<keyword evidence="4" id="KW-1185">Reference proteome</keyword>
<dbReference type="InterPro" id="IPR007757">
    <property type="entry name" value="MT-A70-like"/>
</dbReference>
<feature type="region of interest" description="Disordered" evidence="2">
    <location>
        <begin position="1"/>
        <end position="20"/>
    </location>
</feature>
<dbReference type="Pfam" id="PF05063">
    <property type="entry name" value="MT-A70"/>
    <property type="match status" value="1"/>
</dbReference>
<feature type="compositionally biased region" description="Basic and acidic residues" evidence="2">
    <location>
        <begin position="113"/>
        <end position="123"/>
    </location>
</feature>
<dbReference type="GO" id="GO:0008168">
    <property type="term" value="F:methyltransferase activity"/>
    <property type="evidence" value="ECO:0007669"/>
    <property type="project" value="TreeGrafter"/>
</dbReference>
<dbReference type="EMBL" id="LSYV01000061">
    <property type="protein sequence ID" value="KXZ44950.1"/>
    <property type="molecule type" value="Genomic_DNA"/>
</dbReference>
<dbReference type="OrthoDB" id="426718at2759"/>
<feature type="compositionally biased region" description="Gly residues" evidence="2">
    <location>
        <begin position="132"/>
        <end position="152"/>
    </location>
</feature>
<evidence type="ECO:0000256" key="2">
    <source>
        <dbReference type="SAM" id="MobiDB-lite"/>
    </source>
</evidence>
<feature type="compositionally biased region" description="Gly residues" evidence="2">
    <location>
        <begin position="268"/>
        <end position="288"/>
    </location>
</feature>
<dbReference type="STRING" id="33097.A0A150G6H2"/>
<evidence type="ECO:0000313" key="3">
    <source>
        <dbReference type="EMBL" id="KXZ44950.1"/>
    </source>
</evidence>
<evidence type="ECO:0000256" key="1">
    <source>
        <dbReference type="PROSITE-ProRule" id="PRU00489"/>
    </source>
</evidence>
<dbReference type="PANTHER" id="PTHR12829">
    <property type="entry name" value="N6-ADENOSINE-METHYLTRANSFERASE"/>
    <property type="match status" value="1"/>
</dbReference>